<comment type="subcellular location">
    <subcellularLocation>
        <location evidence="1">Membrane</location>
        <topology evidence="1">Multi-pass membrane protein</topology>
    </subcellularLocation>
</comment>
<keyword evidence="9" id="KW-1185">Reference proteome</keyword>
<dbReference type="InterPro" id="IPR051223">
    <property type="entry name" value="Polycystin"/>
</dbReference>
<evidence type="ECO:0000256" key="1">
    <source>
        <dbReference type="ARBA" id="ARBA00004141"/>
    </source>
</evidence>
<feature type="transmembrane region" description="Helical" evidence="6">
    <location>
        <begin position="487"/>
        <end position="510"/>
    </location>
</feature>
<organism evidence="8 9">
    <name type="scientific">Polarella glacialis</name>
    <name type="common">Dinoflagellate</name>
    <dbReference type="NCBI Taxonomy" id="89957"/>
    <lineage>
        <taxon>Eukaryota</taxon>
        <taxon>Sar</taxon>
        <taxon>Alveolata</taxon>
        <taxon>Dinophyceae</taxon>
        <taxon>Suessiales</taxon>
        <taxon>Suessiaceae</taxon>
        <taxon>Polarella</taxon>
    </lineage>
</organism>
<dbReference type="EMBL" id="CAJNNV010027444">
    <property type="protein sequence ID" value="CAE8620406.1"/>
    <property type="molecule type" value="Genomic_DNA"/>
</dbReference>
<evidence type="ECO:0000313" key="9">
    <source>
        <dbReference type="Proteomes" id="UP000654075"/>
    </source>
</evidence>
<feature type="transmembrane region" description="Helical" evidence="6">
    <location>
        <begin position="60"/>
        <end position="84"/>
    </location>
</feature>
<keyword evidence="4 6" id="KW-0472">Membrane</keyword>
<dbReference type="Pfam" id="PF08016">
    <property type="entry name" value="PKD_channel"/>
    <property type="match status" value="1"/>
</dbReference>
<evidence type="ECO:0000256" key="3">
    <source>
        <dbReference type="ARBA" id="ARBA00022989"/>
    </source>
</evidence>
<dbReference type="InterPro" id="IPR013122">
    <property type="entry name" value="PKD1_2_channel"/>
</dbReference>
<feature type="domain" description="Polycystin cation channel PKD1/PKD2" evidence="7">
    <location>
        <begin position="518"/>
        <end position="622"/>
    </location>
</feature>
<evidence type="ECO:0000256" key="2">
    <source>
        <dbReference type="ARBA" id="ARBA00022692"/>
    </source>
</evidence>
<feature type="region of interest" description="Disordered" evidence="5">
    <location>
        <begin position="865"/>
        <end position="898"/>
    </location>
</feature>
<evidence type="ECO:0000256" key="4">
    <source>
        <dbReference type="ARBA" id="ARBA00023136"/>
    </source>
</evidence>
<evidence type="ECO:0000256" key="5">
    <source>
        <dbReference type="SAM" id="MobiDB-lite"/>
    </source>
</evidence>
<dbReference type="PANTHER" id="PTHR10877">
    <property type="entry name" value="POLYCYSTIN FAMILY MEMBER"/>
    <property type="match status" value="1"/>
</dbReference>
<evidence type="ECO:0000259" key="7">
    <source>
        <dbReference type="Pfam" id="PF08016"/>
    </source>
</evidence>
<dbReference type="AlphaFoldDB" id="A0A813G2T4"/>
<keyword evidence="2 6" id="KW-0812">Transmembrane</keyword>
<comment type="caution">
    <text evidence="8">The sequence shown here is derived from an EMBL/GenBank/DDBJ whole genome shotgun (WGS) entry which is preliminary data.</text>
</comment>
<evidence type="ECO:0000256" key="6">
    <source>
        <dbReference type="SAM" id="Phobius"/>
    </source>
</evidence>
<accession>A0A813G2T4</accession>
<dbReference type="OMA" id="AMLWVEH"/>
<feature type="transmembrane region" description="Helical" evidence="6">
    <location>
        <begin position="595"/>
        <end position="620"/>
    </location>
</feature>
<feature type="transmembrane region" description="Helical" evidence="6">
    <location>
        <begin position="530"/>
        <end position="555"/>
    </location>
</feature>
<proteinExistence type="predicted"/>
<keyword evidence="3 6" id="KW-1133">Transmembrane helix</keyword>
<dbReference type="OrthoDB" id="426143at2759"/>
<feature type="region of interest" description="Disordered" evidence="5">
    <location>
        <begin position="1"/>
        <end position="43"/>
    </location>
</feature>
<name>A0A813G2T4_POLGL</name>
<dbReference type="Proteomes" id="UP000654075">
    <property type="component" value="Unassembled WGS sequence"/>
</dbReference>
<dbReference type="GO" id="GO:0016020">
    <property type="term" value="C:membrane"/>
    <property type="evidence" value="ECO:0007669"/>
    <property type="project" value="UniProtKB-SubCell"/>
</dbReference>
<feature type="transmembrane region" description="Helical" evidence="6">
    <location>
        <begin position="426"/>
        <end position="445"/>
    </location>
</feature>
<gene>
    <name evidence="8" type="ORF">PGLA1383_LOCUS37967</name>
</gene>
<reference evidence="8" key="1">
    <citation type="submission" date="2021-02" db="EMBL/GenBank/DDBJ databases">
        <authorList>
            <person name="Dougan E. K."/>
            <person name="Rhodes N."/>
            <person name="Thang M."/>
            <person name="Chan C."/>
        </authorList>
    </citation>
    <scope>NUCLEOTIDE SEQUENCE</scope>
</reference>
<dbReference type="PANTHER" id="PTHR10877:SF183">
    <property type="entry name" value="AT14535P-RELATED"/>
    <property type="match status" value="1"/>
</dbReference>
<evidence type="ECO:0000313" key="8">
    <source>
        <dbReference type="EMBL" id="CAE8620406.1"/>
    </source>
</evidence>
<sequence length="898" mass="100204">MAGEDDDLAGLDDLGDLGDLGDYDGPLNDEGVPVAKEQKPPEQEEGVTRFEMLEYLNARAWWRTSSWTLIFTFLLWAIFAWLAVKRSEVYQAYMVQEGLERHIQSLVAHPSVSGVQLRTPAESSMPCHCACRAIGGTPPSACHVDIQTEAFDFVGLLPAAEAERVVQANGGMYPSGAQDMPPMTLDMVKTYVDAMLWVEHGFLPNVWGTIGGVVSWRPGLILERNLVIGGIRARQIRAETASLNCKVTSGIQAWYKIPCRSEEPASGTFGLAASANQTLVDSIPATAKQAYSESRVTKGVGAYDAIFDVERPLSDAFETATFLRRNDWLSEATRSLELQALLLNAEGGVFALLSVGFTFQFDGEVHTRVTTAVFSAQAADRGLQDYAAEMAWVILIFILFQQEFIEFGKHAYNRELKGYLLDFWNILDWISICIGLAIIVYQFWIEDAVAVLVEGISDLPRAPLPLNLDSNGYQDSYSKLISDALDIHFLFGYLQLCIFWYTTVITGRFLKGCLGQPKLAMIQTTITKGFWDVLHFMLVFLILFNNFVVGGKILFGNELMDWSSYPRAVITTFMILMGSPKFDDMYAIGPVSATVWFWLFYMSMVWLLMNILLCICIEYFSATRHAVGGQTPTILADIKLAYKEWKWRTEWRRDQWREGEYKACFIGSPYAELQEGLFENIKADDHLIAEANANCLGLRLHRRKKEDASVEGVGNDASPGSVPVSSLELRRLGCDALTAEHLIEDCTSFVEETNAQKQTTRVDDVRHFVNLLRASKQRLEVQCQSMEDGIIDDQTALEECLDRLEDSMREAVQGFQELRMTGVDSLAPPISGQGGDMKAALPGMLLAARELRDRQEMQERAMPAFRSTGWSPSHGQSPVPPALGDLSDWPPNPPALLN</sequence>
<protein>
    <recommendedName>
        <fullName evidence="7">Polycystin cation channel PKD1/PKD2 domain-containing protein</fullName>
    </recommendedName>
</protein>
<feature type="compositionally biased region" description="Acidic residues" evidence="5">
    <location>
        <begin position="1"/>
        <end position="22"/>
    </location>
</feature>